<keyword evidence="3" id="KW-1185">Reference proteome</keyword>
<name>A0ABQ7HVX7_9MICR</name>
<keyword evidence="1" id="KW-1133">Transmembrane helix</keyword>
<proteinExistence type="predicted"/>
<protein>
    <submittedName>
        <fullName evidence="2">Uncharacterized protein</fullName>
    </submittedName>
</protein>
<evidence type="ECO:0000256" key="1">
    <source>
        <dbReference type="SAM" id="Phobius"/>
    </source>
</evidence>
<organism evidence="2 3">
    <name type="scientific">Astathelohania contejeani</name>
    <dbReference type="NCBI Taxonomy" id="164912"/>
    <lineage>
        <taxon>Eukaryota</taxon>
        <taxon>Fungi</taxon>
        <taxon>Fungi incertae sedis</taxon>
        <taxon>Microsporidia</taxon>
        <taxon>Astathelohaniidae</taxon>
        <taxon>Astathelohania</taxon>
    </lineage>
</organism>
<comment type="caution">
    <text evidence="2">The sequence shown here is derived from an EMBL/GenBank/DDBJ whole genome shotgun (WGS) entry which is preliminary data.</text>
</comment>
<sequence>MKKNSNGILFYIALFFFVIISYVTYNKGMTIPRFIVLFILTPFLKKFQVLGYLIILILIWINFQKNDKMKTFLKILCDIFGFDYADDTKSTCKKDERKEESDSGFDIIDYLISILF</sequence>
<keyword evidence="1" id="KW-0472">Membrane</keyword>
<accession>A0ABQ7HVX7</accession>
<reference evidence="2 3" key="1">
    <citation type="submission" date="2019-01" db="EMBL/GenBank/DDBJ databases">
        <title>Genomes sequencing and comparative genomics of infectious freshwater microsporidia, Cucumispora dikerogammari and Thelohania contejeani.</title>
        <authorList>
            <person name="Cormier A."/>
            <person name="Giraud I."/>
            <person name="Wattier R."/>
            <person name="Teixeira M."/>
            <person name="Grandjean F."/>
            <person name="Rigaud T."/>
            <person name="Cordaux R."/>
        </authorList>
    </citation>
    <scope>NUCLEOTIDE SEQUENCE [LARGE SCALE GENOMIC DNA]</scope>
    <source>
        <strain evidence="2">T1</strain>
        <tissue evidence="2">Spores</tissue>
    </source>
</reference>
<dbReference type="Proteomes" id="UP001516464">
    <property type="component" value="Unassembled WGS sequence"/>
</dbReference>
<evidence type="ECO:0000313" key="3">
    <source>
        <dbReference type="Proteomes" id="UP001516464"/>
    </source>
</evidence>
<feature type="transmembrane region" description="Helical" evidence="1">
    <location>
        <begin position="31"/>
        <end position="61"/>
    </location>
</feature>
<feature type="transmembrane region" description="Helical" evidence="1">
    <location>
        <begin position="7"/>
        <end position="25"/>
    </location>
</feature>
<keyword evidence="1" id="KW-0812">Transmembrane</keyword>
<gene>
    <name evidence="2" type="ORF">TCON_2476</name>
</gene>
<evidence type="ECO:0000313" key="2">
    <source>
        <dbReference type="EMBL" id="KAF7679729.1"/>
    </source>
</evidence>
<dbReference type="EMBL" id="SBIQ01000322">
    <property type="protein sequence ID" value="KAF7679729.1"/>
    <property type="molecule type" value="Genomic_DNA"/>
</dbReference>